<reference evidence="2 3" key="1">
    <citation type="submission" date="2021-01" db="EMBL/GenBank/DDBJ databases">
        <title>Whole genome shotgun sequence of Plantactinospora mayteni NBRC 109088.</title>
        <authorList>
            <person name="Komaki H."/>
            <person name="Tamura T."/>
        </authorList>
    </citation>
    <scope>NUCLEOTIDE SEQUENCE [LARGE SCALE GENOMIC DNA]</scope>
    <source>
        <strain evidence="2 3">NBRC 109088</strain>
    </source>
</reference>
<accession>A0ABQ4EWR0</accession>
<dbReference type="EMBL" id="BONX01000039">
    <property type="protein sequence ID" value="GIG99084.1"/>
    <property type="molecule type" value="Genomic_DNA"/>
</dbReference>
<evidence type="ECO:0000313" key="2">
    <source>
        <dbReference type="EMBL" id="GIG99084.1"/>
    </source>
</evidence>
<evidence type="ECO:0000256" key="1">
    <source>
        <dbReference type="SAM" id="MobiDB-lite"/>
    </source>
</evidence>
<name>A0ABQ4EWR0_9ACTN</name>
<feature type="region of interest" description="Disordered" evidence="1">
    <location>
        <begin position="1"/>
        <end position="23"/>
    </location>
</feature>
<organism evidence="2 3">
    <name type="scientific">Plantactinospora mayteni</name>
    <dbReference type="NCBI Taxonomy" id="566021"/>
    <lineage>
        <taxon>Bacteria</taxon>
        <taxon>Bacillati</taxon>
        <taxon>Actinomycetota</taxon>
        <taxon>Actinomycetes</taxon>
        <taxon>Micromonosporales</taxon>
        <taxon>Micromonosporaceae</taxon>
        <taxon>Plantactinospora</taxon>
    </lineage>
</organism>
<sequence>MSSASTSAAPDNPESSPPPAAWLAEPLLLKGVRVAEPLPRGGSGSDREEDGFIRAL</sequence>
<protein>
    <submittedName>
        <fullName evidence="2">Uncharacterized protein</fullName>
    </submittedName>
</protein>
<proteinExistence type="predicted"/>
<evidence type="ECO:0000313" key="3">
    <source>
        <dbReference type="Proteomes" id="UP000621500"/>
    </source>
</evidence>
<keyword evidence="3" id="KW-1185">Reference proteome</keyword>
<feature type="region of interest" description="Disordered" evidence="1">
    <location>
        <begin position="35"/>
        <end position="56"/>
    </location>
</feature>
<comment type="caution">
    <text evidence="2">The sequence shown here is derived from an EMBL/GenBank/DDBJ whole genome shotgun (WGS) entry which is preliminary data.</text>
</comment>
<dbReference type="Proteomes" id="UP000621500">
    <property type="component" value="Unassembled WGS sequence"/>
</dbReference>
<gene>
    <name evidence="2" type="ORF">Pma05_56570</name>
</gene>